<sequence>MTFLWYKPINRQITVTAAQVHPKHKRRYKCVAGLLGGCWGIGDWEEGNWASCNFTHTAKHNTSVVSRRRFSVRPWYHSDRAGPFVSKDGSPTH</sequence>
<reference evidence="1" key="1">
    <citation type="submission" date="2016-07" db="EMBL/GenBank/DDBJ databases">
        <authorList>
            <person name="Bretaudeau A."/>
        </authorList>
    </citation>
    <scope>NUCLEOTIDE SEQUENCE</scope>
    <source>
        <strain evidence="1">Rice</strain>
        <tissue evidence="1">Whole body</tissue>
    </source>
</reference>
<evidence type="ECO:0000313" key="1">
    <source>
        <dbReference type="EMBL" id="SOQ40851.1"/>
    </source>
</evidence>
<organism evidence="1">
    <name type="scientific">Spodoptera frugiperda</name>
    <name type="common">Fall armyworm</name>
    <dbReference type="NCBI Taxonomy" id="7108"/>
    <lineage>
        <taxon>Eukaryota</taxon>
        <taxon>Metazoa</taxon>
        <taxon>Ecdysozoa</taxon>
        <taxon>Arthropoda</taxon>
        <taxon>Hexapoda</taxon>
        <taxon>Insecta</taxon>
        <taxon>Pterygota</taxon>
        <taxon>Neoptera</taxon>
        <taxon>Endopterygota</taxon>
        <taxon>Lepidoptera</taxon>
        <taxon>Glossata</taxon>
        <taxon>Ditrysia</taxon>
        <taxon>Noctuoidea</taxon>
        <taxon>Noctuidae</taxon>
        <taxon>Amphipyrinae</taxon>
        <taxon>Spodoptera</taxon>
    </lineage>
</organism>
<name>A0A2H1VJ83_SPOFR</name>
<dbReference type="EMBL" id="ODYU01002852">
    <property type="protein sequence ID" value="SOQ40851.1"/>
    <property type="molecule type" value="Genomic_DNA"/>
</dbReference>
<proteinExistence type="predicted"/>
<dbReference type="AlphaFoldDB" id="A0A2H1VJ83"/>
<accession>A0A2H1VJ83</accession>
<protein>
    <submittedName>
        <fullName evidence="1">SFRICE_016693</fullName>
    </submittedName>
</protein>
<gene>
    <name evidence="1" type="ORF">SFRICE_016693</name>
</gene>